<dbReference type="InterPro" id="IPR044926">
    <property type="entry name" value="RGS_subdomain_2"/>
</dbReference>
<dbReference type="InterPro" id="IPR047016">
    <property type="entry name" value="RGS6/7/9/11"/>
</dbReference>
<dbReference type="GO" id="GO:0005737">
    <property type="term" value="C:cytoplasm"/>
    <property type="evidence" value="ECO:0007669"/>
    <property type="project" value="TreeGrafter"/>
</dbReference>
<dbReference type="Gene3D" id="4.10.260.10">
    <property type="entry name" value="Transducin (heterotrimeric G protein), gamma chain"/>
    <property type="match status" value="1"/>
</dbReference>
<keyword evidence="6" id="KW-1185">Reference proteome</keyword>
<feature type="domain" description="DEP" evidence="4">
    <location>
        <begin position="17"/>
        <end position="92"/>
    </location>
</feature>
<dbReference type="Proteomes" id="UP000007754">
    <property type="component" value="Chromosome 14"/>
</dbReference>
<dbReference type="SUPFAM" id="SSF48097">
    <property type="entry name" value="Regulator of G-protein signaling, RGS"/>
    <property type="match status" value="1"/>
</dbReference>
<evidence type="ECO:0000256" key="1">
    <source>
        <dbReference type="ARBA" id="ARBA00022700"/>
    </source>
</evidence>
<proteinExistence type="predicted"/>
<dbReference type="SMART" id="SM01224">
    <property type="entry name" value="G_gamma"/>
    <property type="match status" value="1"/>
</dbReference>
<dbReference type="AlphaFoldDB" id="A0A674GSY4"/>
<dbReference type="PRINTS" id="PR01301">
    <property type="entry name" value="RGSPROTEIN"/>
</dbReference>
<dbReference type="GO" id="GO:0009968">
    <property type="term" value="P:negative regulation of signal transduction"/>
    <property type="evidence" value="ECO:0007669"/>
    <property type="project" value="UniProtKB-KW"/>
</dbReference>
<name>A0A674GSY4_TAEGU</name>
<dbReference type="InterPro" id="IPR047017">
    <property type="entry name" value="RGS6/7/9/11_DHEX_sf"/>
</dbReference>
<dbReference type="Gene3D" id="1.10.10.10">
    <property type="entry name" value="Winged helix-like DNA-binding domain superfamily/Winged helix DNA-binding domain"/>
    <property type="match status" value="1"/>
</dbReference>
<dbReference type="FunFam" id="1.10.10.10:FF:000329">
    <property type="entry name" value="regulator of G-protein signaling 9 isoform X2"/>
    <property type="match status" value="1"/>
</dbReference>
<dbReference type="PROSITE" id="PS50132">
    <property type="entry name" value="RGS"/>
    <property type="match status" value="1"/>
</dbReference>
<dbReference type="GO" id="GO:0008277">
    <property type="term" value="P:regulation of G protein-coupled receptor signaling pathway"/>
    <property type="evidence" value="ECO:0007669"/>
    <property type="project" value="InterPro"/>
</dbReference>
<dbReference type="SUPFAM" id="SSF46785">
    <property type="entry name" value="Winged helix' DNA-binding domain"/>
    <property type="match status" value="1"/>
</dbReference>
<organism evidence="5 6">
    <name type="scientific">Taeniopygia guttata</name>
    <name type="common">Zebra finch</name>
    <name type="synonym">Poephila guttata</name>
    <dbReference type="NCBI Taxonomy" id="59729"/>
    <lineage>
        <taxon>Eukaryota</taxon>
        <taxon>Metazoa</taxon>
        <taxon>Chordata</taxon>
        <taxon>Craniata</taxon>
        <taxon>Vertebrata</taxon>
        <taxon>Euteleostomi</taxon>
        <taxon>Archelosauria</taxon>
        <taxon>Archosauria</taxon>
        <taxon>Dinosauria</taxon>
        <taxon>Saurischia</taxon>
        <taxon>Theropoda</taxon>
        <taxon>Coelurosauria</taxon>
        <taxon>Aves</taxon>
        <taxon>Neognathae</taxon>
        <taxon>Neoaves</taxon>
        <taxon>Telluraves</taxon>
        <taxon>Australaves</taxon>
        <taxon>Passeriformes</taxon>
        <taxon>Passeroidea</taxon>
        <taxon>Estrildidae</taxon>
        <taxon>Estrildinae</taxon>
        <taxon>Taeniopygia</taxon>
    </lineage>
</organism>
<dbReference type="InterPro" id="IPR016137">
    <property type="entry name" value="RGS"/>
</dbReference>
<dbReference type="GO" id="GO:0031681">
    <property type="term" value="F:G-protein beta-subunit binding"/>
    <property type="evidence" value="ECO:0007669"/>
    <property type="project" value="Ensembl"/>
</dbReference>
<feature type="region of interest" description="Disordered" evidence="2">
    <location>
        <begin position="419"/>
        <end position="552"/>
    </location>
</feature>
<dbReference type="FunFam" id="1.10.167.10:FF:000001">
    <property type="entry name" value="Putative regulator of g-protein signaling 12"/>
    <property type="match status" value="1"/>
</dbReference>
<dbReference type="InterPro" id="IPR000591">
    <property type="entry name" value="DEP_dom"/>
</dbReference>
<dbReference type="Gene3D" id="1.10.167.10">
    <property type="entry name" value="Regulator of G-protein Signalling 4, domain 2"/>
    <property type="match status" value="1"/>
</dbReference>
<sequence>MPCLRKMERMIVSMQDPDMGIKMRNQRLLITVIPHAMTGNDIVEWLIQKYGISEEESLHLGNLIVKHGYIYPLKDPRSLVLRADESPYRFQTPYFWTSTKWPATELDYGRCHRATGTDTGCHPFAATLSATASLAAIYLAKKNIRKQGDLIEHEKDNYNLLHKRINHTWDFVVMQAREQLRAAKQRRKGDRIVIDCQEQAYWLVNRPPPGAPNVLEQGPERRNCHTTRVQLTKNMDYYKREIEYCRKAMARTRVKSSICLEGYIKFNEQYVPHDPIMSGCLPSNPWITDDTTYWAMNAPTVTIPTKLRVERWGFNFSELINDPLGRTQLLEFLKKEFSAENLSFWEACEELRYGEQSRISEIVDSIYQQFLAPGATRWVNIDSKTMERTLEGIKTPHRYVMDDAQMHIYMLMKKVGEGGAGQRRAGQDPDVSAGPGLLPTVPQVGPLQEPAGRGHHSPGDQEAVRAGAEPWGPPGVVPAGSDPVLPAGSSPSCASSGIPAPARPCCCPRAMPRRGAGALPPPPCPRRRAESPPALRERPDPAHSPAAGPCRQ</sequence>
<dbReference type="GO" id="GO:0005886">
    <property type="term" value="C:plasma membrane"/>
    <property type="evidence" value="ECO:0007669"/>
    <property type="project" value="TreeGrafter"/>
</dbReference>
<dbReference type="Pfam" id="PF00615">
    <property type="entry name" value="RGS"/>
    <property type="match status" value="1"/>
</dbReference>
<evidence type="ECO:0000259" key="4">
    <source>
        <dbReference type="PROSITE" id="PS50186"/>
    </source>
</evidence>
<dbReference type="InterPro" id="IPR036284">
    <property type="entry name" value="GGL_sf"/>
</dbReference>
<dbReference type="SUPFAM" id="SSF48670">
    <property type="entry name" value="Transducin (heterotrimeric G protein), gamma chain"/>
    <property type="match status" value="1"/>
</dbReference>
<evidence type="ECO:0000313" key="5">
    <source>
        <dbReference type="Ensembl" id="ENSTGUP00000025563.1"/>
    </source>
</evidence>
<feature type="domain" description="RGS" evidence="3">
    <location>
        <begin position="315"/>
        <end position="413"/>
    </location>
</feature>
<keyword evidence="1" id="KW-0734">Signal transduction inhibitor</keyword>
<dbReference type="Pfam" id="PF00610">
    <property type="entry name" value="DEP"/>
    <property type="match status" value="1"/>
</dbReference>
<dbReference type="Pfam" id="PF18148">
    <property type="entry name" value="RGS_DHEX"/>
    <property type="match status" value="1"/>
</dbReference>
<dbReference type="SMART" id="SM00049">
    <property type="entry name" value="DEP"/>
    <property type="match status" value="1"/>
</dbReference>
<dbReference type="Pfam" id="PF00631">
    <property type="entry name" value="G-gamma"/>
    <property type="match status" value="1"/>
</dbReference>
<dbReference type="GeneTree" id="ENSGT00940000160198"/>
<dbReference type="InterPro" id="IPR036388">
    <property type="entry name" value="WH-like_DNA-bd_sf"/>
</dbReference>
<reference evidence="5" key="2">
    <citation type="submission" date="2025-08" db="UniProtKB">
        <authorList>
            <consortium name="Ensembl"/>
        </authorList>
    </citation>
    <scope>IDENTIFICATION</scope>
</reference>
<dbReference type="Gene3D" id="1.10.1240.60">
    <property type="match status" value="1"/>
</dbReference>
<dbReference type="GO" id="GO:0032991">
    <property type="term" value="C:protein-containing complex"/>
    <property type="evidence" value="ECO:0007669"/>
    <property type="project" value="Ensembl"/>
</dbReference>
<gene>
    <name evidence="5" type="primary">RGS11</name>
</gene>
<dbReference type="CDD" id="cd04450">
    <property type="entry name" value="DEP_RGS7-like"/>
    <property type="match status" value="1"/>
</dbReference>
<dbReference type="InterPro" id="IPR036390">
    <property type="entry name" value="WH_DNA-bd_sf"/>
</dbReference>
<dbReference type="GO" id="GO:0005096">
    <property type="term" value="F:GTPase activator activity"/>
    <property type="evidence" value="ECO:0007669"/>
    <property type="project" value="TreeGrafter"/>
</dbReference>
<dbReference type="PANTHER" id="PTHR45746">
    <property type="entry name" value="LP21163P"/>
    <property type="match status" value="1"/>
</dbReference>
<dbReference type="InterPro" id="IPR015898">
    <property type="entry name" value="G-protein_gamma-like_dom"/>
</dbReference>
<dbReference type="InParanoid" id="A0A674GSY4"/>
<dbReference type="InterPro" id="IPR040759">
    <property type="entry name" value="RGS_DHEX"/>
</dbReference>
<evidence type="ECO:0000259" key="3">
    <source>
        <dbReference type="PROSITE" id="PS50132"/>
    </source>
</evidence>
<dbReference type="InterPro" id="IPR036305">
    <property type="entry name" value="RGS_sf"/>
</dbReference>
<dbReference type="Ensembl" id="ENSTGUT00000030354.1">
    <property type="protein sequence ID" value="ENSTGUP00000025563.1"/>
    <property type="gene ID" value="ENSTGUG00000004285.2"/>
</dbReference>
<feature type="compositionally biased region" description="Low complexity" evidence="2">
    <location>
        <begin position="486"/>
        <end position="500"/>
    </location>
</feature>
<feature type="compositionally biased region" description="Basic and acidic residues" evidence="2">
    <location>
        <begin position="527"/>
        <end position="541"/>
    </location>
</feature>
<dbReference type="PROSITE" id="PS50186">
    <property type="entry name" value="DEP"/>
    <property type="match status" value="1"/>
</dbReference>
<protein>
    <submittedName>
        <fullName evidence="5">Regulator of G protein signaling 11</fullName>
    </submittedName>
</protein>
<reference evidence="5 6" key="1">
    <citation type="journal article" date="2010" name="Nature">
        <title>The genome of a songbird.</title>
        <authorList>
            <person name="Warren W.C."/>
            <person name="Clayton D.F."/>
            <person name="Ellegren H."/>
            <person name="Arnold A.P."/>
            <person name="Hillier L.W."/>
            <person name="Kunstner A."/>
            <person name="Searle S."/>
            <person name="White S."/>
            <person name="Vilella A.J."/>
            <person name="Fairley S."/>
            <person name="Heger A."/>
            <person name="Kong L."/>
            <person name="Ponting C.P."/>
            <person name="Jarvis E.D."/>
            <person name="Mello C.V."/>
            <person name="Minx P."/>
            <person name="Lovell P."/>
            <person name="Velho T.A."/>
            <person name="Ferris M."/>
            <person name="Balakrishnan C.N."/>
            <person name="Sinha S."/>
            <person name="Blatti C."/>
            <person name="London S.E."/>
            <person name="Li Y."/>
            <person name="Lin Y.C."/>
            <person name="George J."/>
            <person name="Sweedler J."/>
            <person name="Southey B."/>
            <person name="Gunaratne P."/>
            <person name="Watson M."/>
            <person name="Nam K."/>
            <person name="Backstrom N."/>
            <person name="Smeds L."/>
            <person name="Nabholz B."/>
            <person name="Itoh Y."/>
            <person name="Whitney O."/>
            <person name="Pfenning A.R."/>
            <person name="Howard J."/>
            <person name="Volker M."/>
            <person name="Skinner B.M."/>
            <person name="Griffin D.K."/>
            <person name="Ye L."/>
            <person name="McLaren W.M."/>
            <person name="Flicek P."/>
            <person name="Quesada V."/>
            <person name="Velasco G."/>
            <person name="Lopez-Otin C."/>
            <person name="Puente X.S."/>
            <person name="Olender T."/>
            <person name="Lancet D."/>
            <person name="Smit A.F."/>
            <person name="Hubley R."/>
            <person name="Konkel M.K."/>
            <person name="Walker J.A."/>
            <person name="Batzer M.A."/>
            <person name="Gu W."/>
            <person name="Pollock D.D."/>
            <person name="Chen L."/>
            <person name="Cheng Z."/>
            <person name="Eichler E.E."/>
            <person name="Stapley J."/>
            <person name="Slate J."/>
            <person name="Ekblom R."/>
            <person name="Birkhead T."/>
            <person name="Burke T."/>
            <person name="Burt D."/>
            <person name="Scharff C."/>
            <person name="Adam I."/>
            <person name="Richard H."/>
            <person name="Sultan M."/>
            <person name="Soldatov A."/>
            <person name="Lehrach H."/>
            <person name="Edwards S.V."/>
            <person name="Yang S.P."/>
            <person name="Li X."/>
            <person name="Graves T."/>
            <person name="Fulton L."/>
            <person name="Nelson J."/>
            <person name="Chinwalla A."/>
            <person name="Hou S."/>
            <person name="Mardis E.R."/>
            <person name="Wilson R.K."/>
        </authorList>
    </citation>
    <scope>NUCLEOTIDE SEQUENCE [LARGE SCALE GENOMIC DNA]</scope>
</reference>
<feature type="compositionally biased region" description="Low complexity" evidence="2">
    <location>
        <begin position="509"/>
        <end position="518"/>
    </location>
</feature>
<dbReference type="OMA" id="MNGDCGC"/>
<dbReference type="GO" id="GO:0007186">
    <property type="term" value="P:G protein-coupled receptor signaling pathway"/>
    <property type="evidence" value="ECO:0007669"/>
    <property type="project" value="InterPro"/>
</dbReference>
<dbReference type="CDD" id="cd00068">
    <property type="entry name" value="GGL"/>
    <property type="match status" value="1"/>
</dbReference>
<dbReference type="PANTHER" id="PTHR45746:SF3">
    <property type="entry name" value="REGULATOR OF G-PROTEIN SIGNALING 11"/>
    <property type="match status" value="1"/>
</dbReference>
<dbReference type="GO" id="GO:0035556">
    <property type="term" value="P:intracellular signal transduction"/>
    <property type="evidence" value="ECO:0007669"/>
    <property type="project" value="InterPro"/>
</dbReference>
<reference evidence="5" key="3">
    <citation type="submission" date="2025-09" db="UniProtKB">
        <authorList>
            <consortium name="Ensembl"/>
        </authorList>
    </citation>
    <scope>IDENTIFICATION</scope>
</reference>
<evidence type="ECO:0000313" key="6">
    <source>
        <dbReference type="Proteomes" id="UP000007754"/>
    </source>
</evidence>
<dbReference type="SMART" id="SM00315">
    <property type="entry name" value="RGS"/>
    <property type="match status" value="1"/>
</dbReference>
<accession>A0A674GSY4</accession>
<dbReference type="SMART" id="SM00224">
    <property type="entry name" value="GGL"/>
    <property type="match status" value="1"/>
</dbReference>
<evidence type="ECO:0000256" key="2">
    <source>
        <dbReference type="SAM" id="MobiDB-lite"/>
    </source>
</evidence>
<dbReference type="GO" id="GO:0043005">
    <property type="term" value="C:neuron projection"/>
    <property type="evidence" value="ECO:0007669"/>
    <property type="project" value="TreeGrafter"/>
</dbReference>